<organism evidence="1 2">
    <name type="scientific">Rhodoferax ferrireducens</name>
    <dbReference type="NCBI Taxonomy" id="192843"/>
    <lineage>
        <taxon>Bacteria</taxon>
        <taxon>Pseudomonadati</taxon>
        <taxon>Pseudomonadota</taxon>
        <taxon>Betaproteobacteria</taxon>
        <taxon>Burkholderiales</taxon>
        <taxon>Comamonadaceae</taxon>
        <taxon>Rhodoferax</taxon>
    </lineage>
</organism>
<evidence type="ECO:0000313" key="2">
    <source>
        <dbReference type="Proteomes" id="UP001180487"/>
    </source>
</evidence>
<protein>
    <submittedName>
        <fullName evidence="1">Uncharacterized protein</fullName>
    </submittedName>
</protein>
<name>A0ABU2CDW4_9BURK</name>
<sequence>MSAAEPSQGAGLLEGVGAAHAVASLRVCI</sequence>
<comment type="caution">
    <text evidence="1">The sequence shown here is derived from an EMBL/GenBank/DDBJ whole genome shotgun (WGS) entry which is preliminary data.</text>
</comment>
<evidence type="ECO:0000313" key="1">
    <source>
        <dbReference type="EMBL" id="MDR7379397.1"/>
    </source>
</evidence>
<proteinExistence type="predicted"/>
<accession>A0ABU2CDW4</accession>
<reference evidence="1 2" key="1">
    <citation type="submission" date="2023-07" db="EMBL/GenBank/DDBJ databases">
        <title>Sorghum-associated microbial communities from plants grown in Nebraska, USA.</title>
        <authorList>
            <person name="Schachtman D."/>
        </authorList>
    </citation>
    <scope>NUCLEOTIDE SEQUENCE [LARGE SCALE GENOMIC DNA]</scope>
    <source>
        <strain evidence="1 2">BE313</strain>
    </source>
</reference>
<gene>
    <name evidence="1" type="ORF">J2X19_004091</name>
</gene>
<dbReference type="EMBL" id="JAVDXT010000004">
    <property type="protein sequence ID" value="MDR7379397.1"/>
    <property type="molecule type" value="Genomic_DNA"/>
</dbReference>
<keyword evidence="2" id="KW-1185">Reference proteome</keyword>
<dbReference type="Proteomes" id="UP001180487">
    <property type="component" value="Unassembled WGS sequence"/>
</dbReference>